<dbReference type="EMBL" id="AP024714">
    <property type="protein sequence ID" value="BCX82030.1"/>
    <property type="molecule type" value="Genomic_DNA"/>
</dbReference>
<evidence type="ECO:0008006" key="3">
    <source>
        <dbReference type="Google" id="ProtNLM"/>
    </source>
</evidence>
<dbReference type="KEGG" id="mcau:MIT9_P1612"/>
<accession>A0AAU9C057</accession>
<protein>
    <recommendedName>
        <fullName evidence="3">Acetyltransferase</fullName>
    </recommendedName>
</protein>
<dbReference type="Proteomes" id="UP001321825">
    <property type="component" value="Chromosome"/>
</dbReference>
<sequence>MFLKRKQDGHLVEVLSLNDLVNPLHKEIIGRLHYGEEPGDPEKFTKADLCFPSGEELPRCWTDVHYRDEELLKRLKITP</sequence>
<keyword evidence="2" id="KW-1185">Reference proteome</keyword>
<reference evidence="2" key="1">
    <citation type="journal article" date="2024" name="Int. J. Syst. Evol. Microbiol.">
        <title>Methylomarinovum tepidoasis sp. nov., a moderately thermophilic methanotroph of the family Methylothermaceae isolated from a deep-sea hydrothermal field.</title>
        <authorList>
            <person name="Hirayama H."/>
            <person name="Takaki Y."/>
            <person name="Abe M."/>
            <person name="Miyazaki M."/>
            <person name="Uematsu K."/>
            <person name="Matsui Y."/>
            <person name="Takai K."/>
        </authorList>
    </citation>
    <scope>NUCLEOTIDE SEQUENCE [LARGE SCALE GENOMIC DNA]</scope>
    <source>
        <strain evidence="2">IT-9</strain>
    </source>
</reference>
<organism evidence="1 2">
    <name type="scientific">Methylomarinovum caldicuralii</name>
    <dbReference type="NCBI Taxonomy" id="438856"/>
    <lineage>
        <taxon>Bacteria</taxon>
        <taxon>Pseudomonadati</taxon>
        <taxon>Pseudomonadota</taxon>
        <taxon>Gammaproteobacteria</taxon>
        <taxon>Methylococcales</taxon>
        <taxon>Methylothermaceae</taxon>
        <taxon>Methylomarinovum</taxon>
    </lineage>
</organism>
<gene>
    <name evidence="1" type="ORF">MIT9_P1612</name>
</gene>
<dbReference type="RefSeq" id="WP_317704441.1">
    <property type="nucleotide sequence ID" value="NZ_AP024714.1"/>
</dbReference>
<proteinExistence type="predicted"/>
<name>A0AAU9C057_9GAMM</name>
<evidence type="ECO:0000313" key="1">
    <source>
        <dbReference type="EMBL" id="BCX82030.1"/>
    </source>
</evidence>
<dbReference type="AlphaFoldDB" id="A0AAU9C057"/>
<evidence type="ECO:0000313" key="2">
    <source>
        <dbReference type="Proteomes" id="UP001321825"/>
    </source>
</evidence>